<keyword evidence="3" id="KW-0964">Secreted</keyword>
<protein>
    <recommendedName>
        <fullName evidence="5">SCP domain-containing protein</fullName>
    </recommendedName>
</protein>
<sequence>MLPTIALWHATDANKWCSKRLCNGKHTLCRDHGRYYPTCPSHATSRIRMQQDFKDMIVNKHNDYRNKFAGGLANNTKAARMPFIKWDDELAAIADSLVRRCQPSRDKCAVSEKMYHSAEVSFALEKYYCMTTKKAALKKQLNTWFDPLNHLDKAPNLYFTTNAKNLGHSIYYYQVLRDRANRVGCALVEYIRPALVHQLLKCVYNCGVTPCYEELNPVYEHTNNKAGEACETGTHDVYTNLCSAREPMKLCGDSSELPSTNPTIPPYGNDFLDWTLPPIPANPPIPPGDDK</sequence>
<dbReference type="Proteomes" id="UP000007801">
    <property type="component" value="Unassembled WGS sequence"/>
</dbReference>
<keyword evidence="7" id="KW-1185">Reference proteome</keyword>
<feature type="domain" description="SCP" evidence="5">
    <location>
        <begin position="52"/>
        <end position="205"/>
    </location>
</feature>
<evidence type="ECO:0000313" key="7">
    <source>
        <dbReference type="Proteomes" id="UP000007801"/>
    </source>
</evidence>
<dbReference type="SUPFAM" id="SSF55797">
    <property type="entry name" value="PR-1-like"/>
    <property type="match status" value="1"/>
</dbReference>
<proteinExistence type="inferred from homology"/>
<evidence type="ECO:0000256" key="3">
    <source>
        <dbReference type="ARBA" id="ARBA00022525"/>
    </source>
</evidence>
<organism evidence="6 7">
    <name type="scientific">Drosophila ananassae</name>
    <name type="common">Fruit fly</name>
    <dbReference type="NCBI Taxonomy" id="7217"/>
    <lineage>
        <taxon>Eukaryota</taxon>
        <taxon>Metazoa</taxon>
        <taxon>Ecdysozoa</taxon>
        <taxon>Arthropoda</taxon>
        <taxon>Hexapoda</taxon>
        <taxon>Insecta</taxon>
        <taxon>Pterygota</taxon>
        <taxon>Neoptera</taxon>
        <taxon>Endopterygota</taxon>
        <taxon>Diptera</taxon>
        <taxon>Brachycera</taxon>
        <taxon>Muscomorpha</taxon>
        <taxon>Ephydroidea</taxon>
        <taxon>Drosophilidae</taxon>
        <taxon>Drosophila</taxon>
        <taxon>Sophophora</taxon>
    </lineage>
</organism>
<dbReference type="SMART" id="SM00198">
    <property type="entry name" value="SCP"/>
    <property type="match status" value="1"/>
</dbReference>
<evidence type="ECO:0000256" key="2">
    <source>
        <dbReference type="ARBA" id="ARBA00009923"/>
    </source>
</evidence>
<dbReference type="EMBL" id="CH902620">
    <property type="protein sequence ID" value="EDV31636.2"/>
    <property type="molecule type" value="Genomic_DNA"/>
</dbReference>
<keyword evidence="4" id="KW-0732">Signal</keyword>
<dbReference type="OrthoDB" id="414826at2759"/>
<name>B3MKV5_DROAN</name>
<dbReference type="GeneID" id="6498258"/>
<dbReference type="FunCoup" id="B3MKV5">
    <property type="interactions" value="37"/>
</dbReference>
<dbReference type="AlphaFoldDB" id="B3MKV5"/>
<comment type="subcellular location">
    <subcellularLocation>
        <location evidence="1">Secreted</location>
    </subcellularLocation>
</comment>
<dbReference type="PIRSF" id="PIRSF038921">
    <property type="entry name" value="P14a"/>
    <property type="match status" value="1"/>
</dbReference>
<evidence type="ECO:0000256" key="4">
    <source>
        <dbReference type="ARBA" id="ARBA00022729"/>
    </source>
</evidence>
<dbReference type="GO" id="GO:0005576">
    <property type="term" value="C:extracellular region"/>
    <property type="evidence" value="ECO:0007669"/>
    <property type="project" value="UniProtKB-SubCell"/>
</dbReference>
<reference evidence="6 7" key="1">
    <citation type="journal article" date="2007" name="Nature">
        <title>Evolution of genes and genomes on the Drosophila phylogeny.</title>
        <authorList>
            <consortium name="Drosophila 12 Genomes Consortium"/>
            <person name="Clark A.G."/>
            <person name="Eisen M.B."/>
            <person name="Smith D.R."/>
            <person name="Bergman C.M."/>
            <person name="Oliver B."/>
            <person name="Markow T.A."/>
            <person name="Kaufman T.C."/>
            <person name="Kellis M."/>
            <person name="Gelbart W."/>
            <person name="Iyer V.N."/>
            <person name="Pollard D.A."/>
            <person name="Sackton T.B."/>
            <person name="Larracuente A.M."/>
            <person name="Singh N.D."/>
            <person name="Abad J.P."/>
            <person name="Abt D.N."/>
            <person name="Adryan B."/>
            <person name="Aguade M."/>
            <person name="Akashi H."/>
            <person name="Anderson W.W."/>
            <person name="Aquadro C.F."/>
            <person name="Ardell D.H."/>
            <person name="Arguello R."/>
            <person name="Artieri C.G."/>
            <person name="Barbash D.A."/>
            <person name="Barker D."/>
            <person name="Barsanti P."/>
            <person name="Batterham P."/>
            <person name="Batzoglou S."/>
            <person name="Begun D."/>
            <person name="Bhutkar A."/>
            <person name="Blanco E."/>
            <person name="Bosak S.A."/>
            <person name="Bradley R.K."/>
            <person name="Brand A.D."/>
            <person name="Brent M.R."/>
            <person name="Brooks A.N."/>
            <person name="Brown R.H."/>
            <person name="Butlin R.K."/>
            <person name="Caggese C."/>
            <person name="Calvi B.R."/>
            <person name="Bernardo de Carvalho A."/>
            <person name="Caspi A."/>
            <person name="Castrezana S."/>
            <person name="Celniker S.E."/>
            <person name="Chang J.L."/>
            <person name="Chapple C."/>
            <person name="Chatterji S."/>
            <person name="Chinwalla A."/>
            <person name="Civetta A."/>
            <person name="Clifton S.W."/>
            <person name="Comeron J.M."/>
            <person name="Costello J.C."/>
            <person name="Coyne J.A."/>
            <person name="Daub J."/>
            <person name="David R.G."/>
            <person name="Delcher A.L."/>
            <person name="Delehaunty K."/>
            <person name="Do C.B."/>
            <person name="Ebling H."/>
            <person name="Edwards K."/>
            <person name="Eickbush T."/>
            <person name="Evans J.D."/>
            <person name="Filipski A."/>
            <person name="Findeiss S."/>
            <person name="Freyhult E."/>
            <person name="Fulton L."/>
            <person name="Fulton R."/>
            <person name="Garcia A.C."/>
            <person name="Gardiner A."/>
            <person name="Garfield D.A."/>
            <person name="Garvin B.E."/>
            <person name="Gibson G."/>
            <person name="Gilbert D."/>
            <person name="Gnerre S."/>
            <person name="Godfrey J."/>
            <person name="Good R."/>
            <person name="Gotea V."/>
            <person name="Gravely B."/>
            <person name="Greenberg A.J."/>
            <person name="Griffiths-Jones S."/>
            <person name="Gross S."/>
            <person name="Guigo R."/>
            <person name="Gustafson E.A."/>
            <person name="Haerty W."/>
            <person name="Hahn M.W."/>
            <person name="Halligan D.L."/>
            <person name="Halpern A.L."/>
            <person name="Halter G.M."/>
            <person name="Han M.V."/>
            <person name="Heger A."/>
            <person name="Hillier L."/>
            <person name="Hinrichs A.S."/>
            <person name="Holmes I."/>
            <person name="Hoskins R.A."/>
            <person name="Hubisz M.J."/>
            <person name="Hultmark D."/>
            <person name="Huntley M.A."/>
            <person name="Jaffe D.B."/>
            <person name="Jagadeeshan S."/>
            <person name="Jeck W.R."/>
            <person name="Johnson J."/>
            <person name="Jones C.D."/>
            <person name="Jordan W.C."/>
            <person name="Karpen G.H."/>
            <person name="Kataoka E."/>
            <person name="Keightley P.D."/>
            <person name="Kheradpour P."/>
            <person name="Kirkness E.F."/>
            <person name="Koerich L.B."/>
            <person name="Kristiansen K."/>
            <person name="Kudrna D."/>
            <person name="Kulathinal R.J."/>
            <person name="Kumar S."/>
            <person name="Kwok R."/>
            <person name="Lander E."/>
            <person name="Langley C.H."/>
            <person name="Lapoint R."/>
            <person name="Lazzaro B.P."/>
            <person name="Lee S.J."/>
            <person name="Levesque L."/>
            <person name="Li R."/>
            <person name="Lin C.F."/>
            <person name="Lin M.F."/>
            <person name="Lindblad-Toh K."/>
            <person name="Llopart A."/>
            <person name="Long M."/>
            <person name="Low L."/>
            <person name="Lozovsky E."/>
            <person name="Lu J."/>
            <person name="Luo M."/>
            <person name="Machado C.A."/>
            <person name="Makalowski W."/>
            <person name="Marzo M."/>
            <person name="Matsuda M."/>
            <person name="Matzkin L."/>
            <person name="McAllister B."/>
            <person name="McBride C.S."/>
            <person name="McKernan B."/>
            <person name="McKernan K."/>
            <person name="Mendez-Lago M."/>
            <person name="Minx P."/>
            <person name="Mollenhauer M.U."/>
            <person name="Montooth K."/>
            <person name="Mount S.M."/>
            <person name="Mu X."/>
            <person name="Myers E."/>
            <person name="Negre B."/>
            <person name="Newfeld S."/>
            <person name="Nielsen R."/>
            <person name="Noor M.A."/>
            <person name="O'Grady P."/>
            <person name="Pachter L."/>
            <person name="Papaceit M."/>
            <person name="Parisi M.J."/>
            <person name="Parisi M."/>
            <person name="Parts L."/>
            <person name="Pedersen J.S."/>
            <person name="Pesole G."/>
            <person name="Phillippy A.M."/>
            <person name="Ponting C.P."/>
            <person name="Pop M."/>
            <person name="Porcelli D."/>
            <person name="Powell J.R."/>
            <person name="Prohaska S."/>
            <person name="Pruitt K."/>
            <person name="Puig M."/>
            <person name="Quesneville H."/>
            <person name="Ram K.R."/>
            <person name="Rand D."/>
            <person name="Rasmussen M.D."/>
            <person name="Reed L.K."/>
            <person name="Reenan R."/>
            <person name="Reily A."/>
            <person name="Remington K.A."/>
            <person name="Rieger T.T."/>
            <person name="Ritchie M.G."/>
            <person name="Robin C."/>
            <person name="Rogers Y.H."/>
            <person name="Rohde C."/>
            <person name="Rozas J."/>
            <person name="Rubenfield M.J."/>
            <person name="Ruiz A."/>
            <person name="Russo S."/>
            <person name="Salzberg S.L."/>
            <person name="Sanchez-Gracia A."/>
            <person name="Saranga D.J."/>
            <person name="Sato H."/>
            <person name="Schaeffer S.W."/>
            <person name="Schatz M.C."/>
            <person name="Schlenke T."/>
            <person name="Schwartz R."/>
            <person name="Segarra C."/>
            <person name="Singh R.S."/>
            <person name="Sirot L."/>
            <person name="Sirota M."/>
            <person name="Sisneros N.B."/>
            <person name="Smith C.D."/>
            <person name="Smith T.F."/>
            <person name="Spieth J."/>
            <person name="Stage D.E."/>
            <person name="Stark A."/>
            <person name="Stephan W."/>
            <person name="Strausberg R.L."/>
            <person name="Strempel S."/>
            <person name="Sturgill D."/>
            <person name="Sutton G."/>
            <person name="Sutton G.G."/>
            <person name="Tao W."/>
            <person name="Teichmann S."/>
            <person name="Tobari Y.N."/>
            <person name="Tomimura Y."/>
            <person name="Tsolas J.M."/>
            <person name="Valente V.L."/>
            <person name="Venter E."/>
            <person name="Venter J.C."/>
            <person name="Vicario S."/>
            <person name="Vieira F.G."/>
            <person name="Vilella A.J."/>
            <person name="Villasante A."/>
            <person name="Walenz B."/>
            <person name="Wang J."/>
            <person name="Wasserman M."/>
            <person name="Watts T."/>
            <person name="Wilson D."/>
            <person name="Wilson R.K."/>
            <person name="Wing R.A."/>
            <person name="Wolfner M.F."/>
            <person name="Wong A."/>
            <person name="Wong G.K."/>
            <person name="Wu C.I."/>
            <person name="Wu G."/>
            <person name="Yamamoto D."/>
            <person name="Yang H.P."/>
            <person name="Yang S.P."/>
            <person name="Yorke J.A."/>
            <person name="Yoshida K."/>
            <person name="Zdobnov E."/>
            <person name="Zhang P."/>
            <person name="Zhang Y."/>
            <person name="Zimin A.V."/>
            <person name="Baldwin J."/>
            <person name="Abdouelleil A."/>
            <person name="Abdulkadir J."/>
            <person name="Abebe A."/>
            <person name="Abera B."/>
            <person name="Abreu J."/>
            <person name="Acer S.C."/>
            <person name="Aftuck L."/>
            <person name="Alexander A."/>
            <person name="An P."/>
            <person name="Anderson E."/>
            <person name="Anderson S."/>
            <person name="Arachi H."/>
            <person name="Azer M."/>
            <person name="Bachantsang P."/>
            <person name="Barry A."/>
            <person name="Bayul T."/>
            <person name="Berlin A."/>
            <person name="Bessette D."/>
            <person name="Bloom T."/>
            <person name="Blye J."/>
            <person name="Boguslavskiy L."/>
            <person name="Bonnet C."/>
            <person name="Boukhgalter B."/>
            <person name="Bourzgui I."/>
            <person name="Brown A."/>
            <person name="Cahill P."/>
            <person name="Channer S."/>
            <person name="Cheshatsang Y."/>
            <person name="Chuda L."/>
            <person name="Citroen M."/>
            <person name="Collymore A."/>
            <person name="Cooke P."/>
            <person name="Costello M."/>
            <person name="D'Aco K."/>
            <person name="Daza R."/>
            <person name="De Haan G."/>
            <person name="DeGray S."/>
            <person name="DeMaso C."/>
            <person name="Dhargay N."/>
            <person name="Dooley K."/>
            <person name="Dooley E."/>
            <person name="Doricent M."/>
            <person name="Dorje P."/>
            <person name="Dorjee K."/>
            <person name="Dupes A."/>
            <person name="Elong R."/>
            <person name="Falk J."/>
            <person name="Farina A."/>
            <person name="Faro S."/>
            <person name="Ferguson D."/>
            <person name="Fisher S."/>
            <person name="Foley C.D."/>
            <person name="Franke A."/>
            <person name="Friedrich D."/>
            <person name="Gadbois L."/>
            <person name="Gearin G."/>
            <person name="Gearin C.R."/>
            <person name="Giannoukos G."/>
            <person name="Goode T."/>
            <person name="Graham J."/>
            <person name="Grandbois E."/>
            <person name="Grewal S."/>
            <person name="Gyaltsen K."/>
            <person name="Hafez N."/>
            <person name="Hagos B."/>
            <person name="Hall J."/>
            <person name="Henson C."/>
            <person name="Hollinger A."/>
            <person name="Honan T."/>
            <person name="Huard M.D."/>
            <person name="Hughes L."/>
            <person name="Hurhula B."/>
            <person name="Husby M.E."/>
            <person name="Kamat A."/>
            <person name="Kanga B."/>
            <person name="Kashin S."/>
            <person name="Khazanovich D."/>
            <person name="Kisner P."/>
            <person name="Lance K."/>
            <person name="Lara M."/>
            <person name="Lee W."/>
            <person name="Lennon N."/>
            <person name="Letendre F."/>
            <person name="LeVine R."/>
            <person name="Lipovsky A."/>
            <person name="Liu X."/>
            <person name="Liu J."/>
            <person name="Liu S."/>
            <person name="Lokyitsang T."/>
            <person name="Lokyitsang Y."/>
            <person name="Lubonja R."/>
            <person name="Lui A."/>
            <person name="MacDonald P."/>
            <person name="Magnisalis V."/>
            <person name="Maru K."/>
            <person name="Matthews C."/>
            <person name="McCusker W."/>
            <person name="McDonough S."/>
            <person name="Mehta T."/>
            <person name="Meldrim J."/>
            <person name="Meneus L."/>
            <person name="Mihai O."/>
            <person name="Mihalev A."/>
            <person name="Mihova T."/>
            <person name="Mittelman R."/>
            <person name="Mlenga V."/>
            <person name="Montmayeur A."/>
            <person name="Mulrain L."/>
            <person name="Navidi A."/>
            <person name="Naylor J."/>
            <person name="Negash T."/>
            <person name="Nguyen T."/>
            <person name="Nguyen N."/>
            <person name="Nicol R."/>
            <person name="Norbu C."/>
            <person name="Norbu N."/>
            <person name="Novod N."/>
            <person name="O'Neill B."/>
            <person name="Osman S."/>
            <person name="Markiewicz E."/>
            <person name="Oyono O.L."/>
            <person name="Patti C."/>
            <person name="Phunkhang P."/>
            <person name="Pierre F."/>
            <person name="Priest M."/>
            <person name="Raghuraman S."/>
            <person name="Rege F."/>
            <person name="Reyes R."/>
            <person name="Rise C."/>
            <person name="Rogov P."/>
            <person name="Ross K."/>
            <person name="Ryan E."/>
            <person name="Settipalli S."/>
            <person name="Shea T."/>
            <person name="Sherpa N."/>
            <person name="Shi L."/>
            <person name="Shih D."/>
            <person name="Sparrow T."/>
            <person name="Spaulding J."/>
            <person name="Stalker J."/>
            <person name="Stange-Thomann N."/>
            <person name="Stavropoulos S."/>
            <person name="Stone C."/>
            <person name="Strader C."/>
            <person name="Tesfaye S."/>
            <person name="Thomson T."/>
            <person name="Thoulutsang Y."/>
            <person name="Thoulutsang D."/>
            <person name="Topham K."/>
            <person name="Topping I."/>
            <person name="Tsamla T."/>
            <person name="Vassiliev H."/>
            <person name="Vo A."/>
            <person name="Wangchuk T."/>
            <person name="Wangdi T."/>
            <person name="Weiand M."/>
            <person name="Wilkinson J."/>
            <person name="Wilson A."/>
            <person name="Yadav S."/>
            <person name="Young G."/>
            <person name="Yu Q."/>
            <person name="Zembek L."/>
            <person name="Zhong D."/>
            <person name="Zimmer A."/>
            <person name="Zwirko Z."/>
            <person name="Jaffe D.B."/>
            <person name="Alvarez P."/>
            <person name="Brockman W."/>
            <person name="Butler J."/>
            <person name="Chin C."/>
            <person name="Gnerre S."/>
            <person name="Grabherr M."/>
            <person name="Kleber M."/>
            <person name="Mauceli E."/>
            <person name="MacCallum I."/>
        </authorList>
    </citation>
    <scope>NUCLEOTIDE SEQUENCE [LARGE SCALE GENOMIC DNA]</scope>
    <source>
        <strain evidence="7">Tucson 14024-0371.13</strain>
    </source>
</reference>
<dbReference type="InterPro" id="IPR035940">
    <property type="entry name" value="CAP_sf"/>
</dbReference>
<feature type="non-terminal residue" evidence="6">
    <location>
        <position position="291"/>
    </location>
</feature>
<accession>B3MKV5</accession>
<dbReference type="InParanoid" id="B3MKV5"/>
<comment type="similarity">
    <text evidence="2">Belongs to the CRISP family.</text>
</comment>
<dbReference type="CDD" id="cd05380">
    <property type="entry name" value="CAP_euk"/>
    <property type="match status" value="1"/>
</dbReference>
<dbReference type="SMR" id="B3MKV5"/>
<dbReference type="KEGG" id="dan:6498258"/>
<dbReference type="HOGENOM" id="CLU_1166905_0_0_1"/>
<evidence type="ECO:0000256" key="1">
    <source>
        <dbReference type="ARBA" id="ARBA00004613"/>
    </source>
</evidence>
<evidence type="ECO:0000313" key="6">
    <source>
        <dbReference type="EMBL" id="EDV31636.2"/>
    </source>
</evidence>
<dbReference type="InterPro" id="IPR014044">
    <property type="entry name" value="CAP_dom"/>
</dbReference>
<dbReference type="Gene3D" id="3.40.33.10">
    <property type="entry name" value="CAP"/>
    <property type="match status" value="1"/>
</dbReference>
<gene>
    <name evidence="6" type="primary">Dana\GF15450</name>
    <name evidence="6" type="synonym">dana_GLEANR_16216</name>
    <name evidence="6" type="ORF">GF15450</name>
</gene>
<dbReference type="Pfam" id="PF00188">
    <property type="entry name" value="CAP"/>
    <property type="match status" value="1"/>
</dbReference>
<dbReference type="InterPro" id="IPR034763">
    <property type="entry name" value="P14a_insect"/>
</dbReference>
<evidence type="ECO:0000259" key="5">
    <source>
        <dbReference type="SMART" id="SM00198"/>
    </source>
</evidence>